<evidence type="ECO:0000313" key="5">
    <source>
        <dbReference type="EMBL" id="MCA2015540.1"/>
    </source>
</evidence>
<proteinExistence type="predicted"/>
<evidence type="ECO:0000259" key="4">
    <source>
        <dbReference type="PROSITE" id="PS50932"/>
    </source>
</evidence>
<dbReference type="Pfam" id="PF13377">
    <property type="entry name" value="Peripla_BP_3"/>
    <property type="match status" value="1"/>
</dbReference>
<dbReference type="PANTHER" id="PTHR30146:SF67">
    <property type="entry name" value="HTH-TYPE TRANSCRIPTIONAL REGULATOR ASCG"/>
    <property type="match status" value="1"/>
</dbReference>
<dbReference type="Proteomes" id="UP001199044">
    <property type="component" value="Unassembled WGS sequence"/>
</dbReference>
<dbReference type="InterPro" id="IPR028082">
    <property type="entry name" value="Peripla_BP_I"/>
</dbReference>
<feature type="domain" description="HTH lacI-type" evidence="4">
    <location>
        <begin position="2"/>
        <end position="56"/>
    </location>
</feature>
<dbReference type="InterPro" id="IPR010982">
    <property type="entry name" value="Lambda_DNA-bd_dom_sf"/>
</dbReference>
<evidence type="ECO:0000256" key="2">
    <source>
        <dbReference type="ARBA" id="ARBA00023125"/>
    </source>
</evidence>
<dbReference type="SMART" id="SM00354">
    <property type="entry name" value="HTH_LACI"/>
    <property type="match status" value="1"/>
</dbReference>
<accession>A0ABS7YIN6</accession>
<comment type="caution">
    <text evidence="5">The sequence shown here is derived from an EMBL/GenBank/DDBJ whole genome shotgun (WGS) entry which is preliminary data.</text>
</comment>
<keyword evidence="3" id="KW-0804">Transcription</keyword>
<dbReference type="PANTHER" id="PTHR30146">
    <property type="entry name" value="LACI-RELATED TRANSCRIPTIONAL REPRESSOR"/>
    <property type="match status" value="1"/>
</dbReference>
<organism evidence="5 6">
    <name type="scientific">Vibrio tritonius</name>
    <dbReference type="NCBI Taxonomy" id="1435069"/>
    <lineage>
        <taxon>Bacteria</taxon>
        <taxon>Pseudomonadati</taxon>
        <taxon>Pseudomonadota</taxon>
        <taxon>Gammaproteobacteria</taxon>
        <taxon>Vibrionales</taxon>
        <taxon>Vibrionaceae</taxon>
        <taxon>Vibrio</taxon>
    </lineage>
</organism>
<dbReference type="EMBL" id="JAIWIU010000030">
    <property type="protein sequence ID" value="MCA2015540.1"/>
    <property type="molecule type" value="Genomic_DNA"/>
</dbReference>
<gene>
    <name evidence="5" type="ORF">LDJ79_05410</name>
</gene>
<protein>
    <submittedName>
        <fullName evidence="5">LacI family transcriptional regulator</fullName>
    </submittedName>
</protein>
<evidence type="ECO:0000313" key="6">
    <source>
        <dbReference type="Proteomes" id="UP001199044"/>
    </source>
</evidence>
<sequence length="352" mass="39039">MATILDVSRRAGVAKSTVSRVLSGRGYTSEKTRDAVLKAAQELNYRPNVLARNLARQTSDTIGLILPAGANVSRYLASLIDEIHKSAHAAGKDVIMRHVEDVPGQAVSSIYDLIDHRCEAVLYYNASSSAHYEETIAVIDEEIEKFPVPVMLLNSYLPKHPNYCVWYEHEKYAAKPVEYLIEKGHRQIAYLSCSLVQRTAQARQCGYQQALSQAGIEYDPQRFIEGLPVSEDGTVPRDMCEVGYLACKELLAREVTFTAICCVNDHLAIGALKALQEHGLNVPNDVALFGFDDSPVLNYFTPSISSVILPSAELISYAVALCFAHLNKTPFPDYQQHHIDAQLVIRDSVTNR</sequence>
<name>A0ABS7YIN6_9VIBR</name>
<evidence type="ECO:0000256" key="1">
    <source>
        <dbReference type="ARBA" id="ARBA00023015"/>
    </source>
</evidence>
<dbReference type="InterPro" id="IPR000843">
    <property type="entry name" value="HTH_LacI"/>
</dbReference>
<dbReference type="RefSeq" id="WP_225249857.1">
    <property type="nucleotide sequence ID" value="NZ_CP152308.1"/>
</dbReference>
<dbReference type="PROSITE" id="PS50932">
    <property type="entry name" value="HTH_LACI_2"/>
    <property type="match status" value="1"/>
</dbReference>
<dbReference type="SUPFAM" id="SSF47413">
    <property type="entry name" value="lambda repressor-like DNA-binding domains"/>
    <property type="match status" value="1"/>
</dbReference>
<keyword evidence="2" id="KW-0238">DNA-binding</keyword>
<keyword evidence="6" id="KW-1185">Reference proteome</keyword>
<dbReference type="CDD" id="cd01392">
    <property type="entry name" value="HTH_LacI"/>
    <property type="match status" value="1"/>
</dbReference>
<dbReference type="Gene3D" id="1.10.260.40">
    <property type="entry name" value="lambda repressor-like DNA-binding domains"/>
    <property type="match status" value="1"/>
</dbReference>
<keyword evidence="1" id="KW-0805">Transcription regulation</keyword>
<dbReference type="SUPFAM" id="SSF53822">
    <property type="entry name" value="Periplasmic binding protein-like I"/>
    <property type="match status" value="1"/>
</dbReference>
<dbReference type="Pfam" id="PF00356">
    <property type="entry name" value="LacI"/>
    <property type="match status" value="1"/>
</dbReference>
<reference evidence="6" key="1">
    <citation type="submission" date="2023-07" db="EMBL/GenBank/DDBJ databases">
        <title>Molecular identification of indigenous halophilic bacteria isolated from red sea cost, biodegradation of synthetic dyes and assessment of degraded metabolite toxicity.</title>
        <authorList>
            <person name="Chaieb K."/>
            <person name="Altayb H.N."/>
        </authorList>
    </citation>
    <scope>NUCLEOTIDE SEQUENCE [LARGE SCALE GENOMIC DNA]</scope>
    <source>
        <strain evidence="6">K20</strain>
    </source>
</reference>
<dbReference type="Gene3D" id="3.40.50.2300">
    <property type="match status" value="2"/>
</dbReference>
<evidence type="ECO:0000256" key="3">
    <source>
        <dbReference type="ARBA" id="ARBA00023163"/>
    </source>
</evidence>
<dbReference type="InterPro" id="IPR046335">
    <property type="entry name" value="LacI/GalR-like_sensor"/>
</dbReference>